<gene>
    <name evidence="1" type="ORF">JOB18_028530</name>
</gene>
<evidence type="ECO:0000313" key="1">
    <source>
        <dbReference type="EMBL" id="KAG7525576.1"/>
    </source>
</evidence>
<accession>A0AAV6T979</accession>
<keyword evidence="2" id="KW-1185">Reference proteome</keyword>
<dbReference type="AlphaFoldDB" id="A0AAV6T979"/>
<sequence>MRTSKSFTTVYPFFRNFYPSLTQQQLQALLTLYPPFERPQSPHGRVLVVLPSLFNPSDGPPSLAQLMAQVTAQEANTSGKSTAHWSGSGDITDLMLTIIRPNTARAKLFHKIILTPSTGSAGRTTNATSLLTSSDSKATQCKGTLNGVHFNTLDQNTGACIELVKERNTFGHTETTRTKLLPLCVLRCLCVKTYLYCNLSSRFSDLQERVKQKRLKCASIMRATITSSSSSPPPPPWPSTSQTVEAVSQGNNLWCRLDDSVRQRQTASGYMMEPNID</sequence>
<dbReference type="Proteomes" id="UP000693946">
    <property type="component" value="Linkage Group LG1"/>
</dbReference>
<comment type="caution">
    <text evidence="1">The sequence shown here is derived from an EMBL/GenBank/DDBJ whole genome shotgun (WGS) entry which is preliminary data.</text>
</comment>
<name>A0AAV6T979_SOLSE</name>
<evidence type="ECO:0000313" key="2">
    <source>
        <dbReference type="Proteomes" id="UP000693946"/>
    </source>
</evidence>
<reference evidence="1 2" key="1">
    <citation type="journal article" date="2021" name="Sci. Rep.">
        <title>Chromosome anchoring in Senegalese sole (Solea senegalensis) reveals sex-associated markers and genome rearrangements in flatfish.</title>
        <authorList>
            <person name="Guerrero-Cozar I."/>
            <person name="Gomez-Garrido J."/>
            <person name="Berbel C."/>
            <person name="Martinez-Blanch J.F."/>
            <person name="Alioto T."/>
            <person name="Claros M.G."/>
            <person name="Gagnaire P.A."/>
            <person name="Manchado M."/>
        </authorList>
    </citation>
    <scope>NUCLEOTIDE SEQUENCE [LARGE SCALE GENOMIC DNA]</scope>
    <source>
        <strain evidence="1">Sse05_10M</strain>
    </source>
</reference>
<proteinExistence type="predicted"/>
<dbReference type="EMBL" id="JAGKHQ010000001">
    <property type="protein sequence ID" value="KAG7525576.1"/>
    <property type="molecule type" value="Genomic_DNA"/>
</dbReference>
<organism evidence="1 2">
    <name type="scientific">Solea senegalensis</name>
    <name type="common">Senegalese sole</name>
    <dbReference type="NCBI Taxonomy" id="28829"/>
    <lineage>
        <taxon>Eukaryota</taxon>
        <taxon>Metazoa</taxon>
        <taxon>Chordata</taxon>
        <taxon>Craniata</taxon>
        <taxon>Vertebrata</taxon>
        <taxon>Euteleostomi</taxon>
        <taxon>Actinopterygii</taxon>
        <taxon>Neopterygii</taxon>
        <taxon>Teleostei</taxon>
        <taxon>Neoteleostei</taxon>
        <taxon>Acanthomorphata</taxon>
        <taxon>Carangaria</taxon>
        <taxon>Pleuronectiformes</taxon>
        <taxon>Pleuronectoidei</taxon>
        <taxon>Soleidae</taxon>
        <taxon>Solea</taxon>
    </lineage>
</organism>
<protein>
    <submittedName>
        <fullName evidence="1">Uncharacterized protein</fullName>
    </submittedName>
</protein>